<dbReference type="AlphaFoldDB" id="A0AAV2W527"/>
<gene>
    <name evidence="1" type="ORF">BANIM336_01110</name>
</gene>
<organism evidence="1 2">
    <name type="scientific">Bifidobacterium animalis subsp. animalis IM386</name>
    <dbReference type="NCBI Taxonomy" id="1402194"/>
    <lineage>
        <taxon>Bacteria</taxon>
        <taxon>Bacillati</taxon>
        <taxon>Actinomycetota</taxon>
        <taxon>Actinomycetes</taxon>
        <taxon>Bifidobacteriales</taxon>
        <taxon>Bifidobacteriaceae</taxon>
        <taxon>Bifidobacterium</taxon>
    </lineage>
</organism>
<dbReference type="RefSeq" id="WP_014697678.1">
    <property type="nucleotide sequence ID" value="NZ_CBUQ010000007.1"/>
</dbReference>
<dbReference type="Proteomes" id="UP000035645">
    <property type="component" value="Unassembled WGS sequence"/>
</dbReference>
<comment type="caution">
    <text evidence="1">The sequence shown here is derived from an EMBL/GenBank/DDBJ whole genome shotgun (WGS) entry which is preliminary data.</text>
</comment>
<proteinExistence type="predicted"/>
<evidence type="ECO:0000313" key="1">
    <source>
        <dbReference type="EMBL" id="CDI67789.1"/>
    </source>
</evidence>
<name>A0AAV2W527_9BIFI</name>
<reference evidence="1 2" key="2">
    <citation type="submission" date="2015-01" db="EMBL/GenBank/DDBJ databases">
        <title>Genome sequence of a Bifidobacterium animalis strain.</title>
        <authorList>
            <person name="Bogovic-Matijasic B."/>
            <person name="Hacin B."/>
            <person name="Citar M."/>
            <person name="Svigelj K."/>
            <person name="Stempelj M."/>
            <person name="Rogelj I."/>
        </authorList>
    </citation>
    <scope>NUCLEOTIDE SEQUENCE [LARGE SCALE GENOMIC DNA]</scope>
    <source>
        <strain evidence="1 2">IM386</strain>
    </source>
</reference>
<evidence type="ECO:0000313" key="2">
    <source>
        <dbReference type="Proteomes" id="UP000035645"/>
    </source>
</evidence>
<dbReference type="EMBL" id="CBUQ010000007">
    <property type="protein sequence ID" value="CDI67789.1"/>
    <property type="molecule type" value="Genomic_DNA"/>
</dbReference>
<protein>
    <submittedName>
        <fullName evidence="1">Uncharacterized protein</fullName>
    </submittedName>
</protein>
<accession>A0AAV2W527</accession>
<sequence length="89" mass="10527">MGTREFGGLIAKKNKPDIPVAWFAYYANPKTHGRVYKQFTSKYRRRPGWSRNASWWTRTGRRVHSDREGPESMFARWYATHANMLGYGR</sequence>
<reference evidence="1 2" key="1">
    <citation type="submission" date="2013-10" db="EMBL/GenBank/DDBJ databases">
        <authorList>
            <person name="Manrique M."/>
        </authorList>
    </citation>
    <scope>NUCLEOTIDE SEQUENCE [LARGE SCALE GENOMIC DNA]</scope>
    <source>
        <strain evidence="1 2">IM386</strain>
    </source>
</reference>